<gene>
    <name evidence="11" type="primary">speD</name>
    <name evidence="11" type="ORF">C1H71_10975</name>
</gene>
<keyword evidence="10" id="KW-0670">Pyruvate</keyword>
<name>A0A7G3G9H7_9NEIS</name>
<accession>A0A7G3G9H7</accession>
<keyword evidence="3" id="KW-0210">Decarboxylase</keyword>
<dbReference type="NCBIfam" id="TIGR03330">
    <property type="entry name" value="SAM_DCase_Bsu"/>
    <property type="match status" value="1"/>
</dbReference>
<keyword evidence="5" id="KW-0745">Spermidine biosynthesis</keyword>
<evidence type="ECO:0000256" key="10">
    <source>
        <dbReference type="ARBA" id="ARBA00023317"/>
    </source>
</evidence>
<dbReference type="GO" id="GO:0005829">
    <property type="term" value="C:cytosol"/>
    <property type="evidence" value="ECO:0007669"/>
    <property type="project" value="TreeGrafter"/>
</dbReference>
<evidence type="ECO:0000256" key="8">
    <source>
        <dbReference type="ARBA" id="ARBA00023239"/>
    </source>
</evidence>
<dbReference type="InterPro" id="IPR042284">
    <property type="entry name" value="AdoMetDC_N"/>
</dbReference>
<keyword evidence="2" id="KW-0949">S-adenosyl-L-methionine</keyword>
<dbReference type="GO" id="GO:0008295">
    <property type="term" value="P:spermidine biosynthetic process"/>
    <property type="evidence" value="ECO:0007669"/>
    <property type="project" value="UniProtKB-KW"/>
</dbReference>
<evidence type="ECO:0000313" key="11">
    <source>
        <dbReference type="EMBL" id="QBC44007.1"/>
    </source>
</evidence>
<dbReference type="InterPro" id="IPR017716">
    <property type="entry name" value="S-AdoMet_deCOase_pro-enz"/>
</dbReference>
<keyword evidence="12" id="KW-1185">Reference proteome</keyword>
<keyword evidence="7" id="KW-0865">Zymogen</keyword>
<keyword evidence="9" id="KW-0704">Schiff base</keyword>
<dbReference type="Gene3D" id="3.30.160.750">
    <property type="match status" value="1"/>
</dbReference>
<evidence type="ECO:0000256" key="2">
    <source>
        <dbReference type="ARBA" id="ARBA00022691"/>
    </source>
</evidence>
<evidence type="ECO:0000256" key="9">
    <source>
        <dbReference type="ARBA" id="ARBA00023270"/>
    </source>
</evidence>
<evidence type="ECO:0000256" key="4">
    <source>
        <dbReference type="ARBA" id="ARBA00022813"/>
    </source>
</evidence>
<dbReference type="InterPro" id="IPR016067">
    <property type="entry name" value="S-AdoMet_deCO2ase_core"/>
</dbReference>
<dbReference type="InterPro" id="IPR003826">
    <property type="entry name" value="AdoMetDC_fam_prok"/>
</dbReference>
<dbReference type="RefSeq" id="WP_130106566.1">
    <property type="nucleotide sequence ID" value="NZ_CP025781.1"/>
</dbReference>
<sequence>MSLGRHILADLSGIEPVLLADPVKIEQILRSGAEAGNATVLAGHFHHFGLELGVTGVLLLMESHLSIHTWPEHGYAAVDIFMCGEAEADAALISLIAALSPAWQKINKHERSSSSVV</sequence>
<proteinExistence type="predicted"/>
<dbReference type="AlphaFoldDB" id="A0A7G3G9H7"/>
<dbReference type="SUPFAM" id="SSF56276">
    <property type="entry name" value="S-adenosylmethionine decarboxylase"/>
    <property type="match status" value="1"/>
</dbReference>
<protein>
    <submittedName>
        <fullName evidence="11">Adenosylmethionine decarboxylase</fullName>
    </submittedName>
</protein>
<organism evidence="11 12">
    <name type="scientific">Iodobacter fluviatilis</name>
    <dbReference type="NCBI Taxonomy" id="537"/>
    <lineage>
        <taxon>Bacteria</taxon>
        <taxon>Pseudomonadati</taxon>
        <taxon>Pseudomonadota</taxon>
        <taxon>Betaproteobacteria</taxon>
        <taxon>Neisseriales</taxon>
        <taxon>Chitinibacteraceae</taxon>
        <taxon>Iodobacter</taxon>
    </lineage>
</organism>
<reference evidence="11 12" key="1">
    <citation type="submission" date="2018-01" db="EMBL/GenBank/DDBJ databases">
        <title>Genome sequence of Iodobacter sp. strain PCH194 isolated from Indian Trans-Himalaya.</title>
        <authorList>
            <person name="Kumar V."/>
            <person name="Thakur V."/>
            <person name="Kumar S."/>
            <person name="Singh D."/>
        </authorList>
    </citation>
    <scope>NUCLEOTIDE SEQUENCE [LARGE SCALE GENOMIC DNA]</scope>
    <source>
        <strain evidence="11 12">PCH194</strain>
    </source>
</reference>
<dbReference type="InterPro" id="IPR042286">
    <property type="entry name" value="AdoMetDC_C"/>
</dbReference>
<dbReference type="GO" id="GO:0004014">
    <property type="term" value="F:adenosylmethionine decarboxylase activity"/>
    <property type="evidence" value="ECO:0007669"/>
    <property type="project" value="InterPro"/>
</dbReference>
<keyword evidence="8" id="KW-0456">Lyase</keyword>
<evidence type="ECO:0000313" key="12">
    <source>
        <dbReference type="Proteomes" id="UP000515917"/>
    </source>
</evidence>
<evidence type="ECO:0000256" key="6">
    <source>
        <dbReference type="ARBA" id="ARBA00023115"/>
    </source>
</evidence>
<dbReference type="Proteomes" id="UP000515917">
    <property type="component" value="Chromosome"/>
</dbReference>
<keyword evidence="6" id="KW-0620">Polyamine biosynthesis</keyword>
<evidence type="ECO:0000256" key="5">
    <source>
        <dbReference type="ARBA" id="ARBA00023066"/>
    </source>
</evidence>
<evidence type="ECO:0000256" key="3">
    <source>
        <dbReference type="ARBA" id="ARBA00022793"/>
    </source>
</evidence>
<keyword evidence="4" id="KW-0068">Autocatalytic cleavage</keyword>
<comment type="cofactor">
    <cofactor evidence="1">
        <name>pyruvate</name>
        <dbReference type="ChEBI" id="CHEBI:15361"/>
    </cofactor>
</comment>
<dbReference type="Pfam" id="PF02675">
    <property type="entry name" value="AdoMet_dc"/>
    <property type="match status" value="1"/>
</dbReference>
<evidence type="ECO:0000256" key="7">
    <source>
        <dbReference type="ARBA" id="ARBA00023145"/>
    </source>
</evidence>
<dbReference type="Gene3D" id="3.30.360.110">
    <property type="entry name" value="S-adenosylmethionine decarboxylase domain"/>
    <property type="match status" value="1"/>
</dbReference>
<evidence type="ECO:0000256" key="1">
    <source>
        <dbReference type="ARBA" id="ARBA00001928"/>
    </source>
</evidence>
<dbReference type="KEGG" id="ifl:C1H71_10975"/>
<dbReference type="EMBL" id="CP025781">
    <property type="protein sequence ID" value="QBC44007.1"/>
    <property type="molecule type" value="Genomic_DNA"/>
</dbReference>
<dbReference type="PANTHER" id="PTHR33866">
    <property type="entry name" value="S-ADENOSYLMETHIONINE DECARBOXYLASE PROENZYME"/>
    <property type="match status" value="1"/>
</dbReference>
<dbReference type="PANTHER" id="PTHR33866:SF2">
    <property type="entry name" value="S-ADENOSYLMETHIONINE DECARBOXYLASE PROENZYME"/>
    <property type="match status" value="1"/>
</dbReference>